<reference evidence="6 7" key="1">
    <citation type="journal article" date="2018" name="Sci. Data">
        <title>The draft genome sequence of cork oak.</title>
        <authorList>
            <person name="Ramos A.M."/>
            <person name="Usie A."/>
            <person name="Barbosa P."/>
            <person name="Barros P.M."/>
            <person name="Capote T."/>
            <person name="Chaves I."/>
            <person name="Simoes F."/>
            <person name="Abreu I."/>
            <person name="Carrasquinho I."/>
            <person name="Faro C."/>
            <person name="Guimaraes J.B."/>
            <person name="Mendonca D."/>
            <person name="Nobrega F."/>
            <person name="Rodrigues L."/>
            <person name="Saibo N.J.M."/>
            <person name="Varela M.C."/>
            <person name="Egas C."/>
            <person name="Matos J."/>
            <person name="Miguel C.M."/>
            <person name="Oliveira M.M."/>
            <person name="Ricardo C.P."/>
            <person name="Goncalves S."/>
        </authorList>
    </citation>
    <scope>NUCLEOTIDE SEQUENCE [LARGE SCALE GENOMIC DNA]</scope>
    <source>
        <strain evidence="7">cv. HL8</strain>
    </source>
</reference>
<protein>
    <submittedName>
        <fullName evidence="6">Protein pollenless 3</fullName>
    </submittedName>
</protein>
<dbReference type="Proteomes" id="UP000237347">
    <property type="component" value="Unassembled WGS sequence"/>
</dbReference>
<organism evidence="6 7">
    <name type="scientific">Quercus suber</name>
    <name type="common">Cork oak</name>
    <dbReference type="NCBI Taxonomy" id="58331"/>
    <lineage>
        <taxon>Eukaryota</taxon>
        <taxon>Viridiplantae</taxon>
        <taxon>Streptophyta</taxon>
        <taxon>Embryophyta</taxon>
        <taxon>Tracheophyta</taxon>
        <taxon>Spermatophyta</taxon>
        <taxon>Magnoliopsida</taxon>
        <taxon>eudicotyledons</taxon>
        <taxon>Gunneridae</taxon>
        <taxon>Pentapetalae</taxon>
        <taxon>rosids</taxon>
        <taxon>fabids</taxon>
        <taxon>Fagales</taxon>
        <taxon>Fagaceae</taxon>
        <taxon>Quercus</taxon>
    </lineage>
</organism>
<accession>A0AAW0JZW8</accession>
<comment type="subcellular location">
    <subcellularLocation>
        <location evidence="1">Nucleus</location>
    </subcellularLocation>
</comment>
<keyword evidence="3" id="KW-0802">TPR repeat</keyword>
<evidence type="ECO:0000256" key="3">
    <source>
        <dbReference type="ARBA" id="ARBA00022803"/>
    </source>
</evidence>
<keyword evidence="2" id="KW-0677">Repeat</keyword>
<dbReference type="PANTHER" id="PTHR36326">
    <property type="entry name" value="PROTEIN POLLENLESS 3-LIKE 2"/>
    <property type="match status" value="1"/>
</dbReference>
<keyword evidence="7" id="KW-1185">Reference proteome</keyword>
<evidence type="ECO:0000256" key="2">
    <source>
        <dbReference type="ARBA" id="ARBA00022737"/>
    </source>
</evidence>
<gene>
    <name evidence="6" type="primary">MS5_2</name>
    <name evidence="6" type="ORF">CFP56_027065</name>
</gene>
<keyword evidence="5" id="KW-0539">Nucleus</keyword>
<feature type="non-terminal residue" evidence="6">
    <location>
        <position position="152"/>
    </location>
</feature>
<evidence type="ECO:0000256" key="1">
    <source>
        <dbReference type="ARBA" id="ARBA00004123"/>
    </source>
</evidence>
<evidence type="ECO:0000313" key="7">
    <source>
        <dbReference type="Proteomes" id="UP000237347"/>
    </source>
</evidence>
<dbReference type="PANTHER" id="PTHR36326:SF4">
    <property type="entry name" value="PROTEIN POLLENLESS 3-LIKE 1"/>
    <property type="match status" value="1"/>
</dbReference>
<name>A0AAW0JZW8_QUESU</name>
<proteinExistence type="predicted"/>
<keyword evidence="4" id="KW-0175">Coiled coil</keyword>
<dbReference type="AlphaFoldDB" id="A0AAW0JZW8"/>
<dbReference type="InterPro" id="IPR044961">
    <property type="entry name" value="MS5/SDI1"/>
</dbReference>
<evidence type="ECO:0000256" key="4">
    <source>
        <dbReference type="ARBA" id="ARBA00023054"/>
    </source>
</evidence>
<dbReference type="GO" id="GO:0005634">
    <property type="term" value="C:nucleus"/>
    <property type="evidence" value="ECO:0007669"/>
    <property type="project" value="UniProtKB-SubCell"/>
</dbReference>
<dbReference type="EMBL" id="PKMF04000436">
    <property type="protein sequence ID" value="KAK7831779.1"/>
    <property type="molecule type" value="Genomic_DNA"/>
</dbReference>
<evidence type="ECO:0000313" key="6">
    <source>
        <dbReference type="EMBL" id="KAK7831779.1"/>
    </source>
</evidence>
<comment type="caution">
    <text evidence="6">The sequence shown here is derived from an EMBL/GenBank/DDBJ whole genome shotgun (WGS) entry which is preliminary data.</text>
</comment>
<sequence>MRKVESTRYNNVPGIYLYASFVLVELVGRKCRFFQWRDDEICARGKVLIPQQRQRIITLEAEVASCKRREKFLVMIVALLMLIDKDPSKAISLFWSAINAEDGVDSALKDMAIVMKQLDRSDKVIEAIKSFRHLCPYDSQESLDNVLVELYK</sequence>
<evidence type="ECO:0000256" key="5">
    <source>
        <dbReference type="ARBA" id="ARBA00023242"/>
    </source>
</evidence>